<evidence type="ECO:0000313" key="2">
    <source>
        <dbReference type="EMBL" id="MBB4657609.1"/>
    </source>
</evidence>
<keyword evidence="1" id="KW-0472">Membrane</keyword>
<dbReference type="AlphaFoldDB" id="A0A840HYF8"/>
<comment type="caution">
    <text evidence="2">The sequence shown here is derived from an EMBL/GenBank/DDBJ whole genome shotgun (WGS) entry which is preliminary data.</text>
</comment>
<reference evidence="2 3" key="1">
    <citation type="submission" date="2020-08" db="EMBL/GenBank/DDBJ databases">
        <title>Genomic Encyclopedia of Type Strains, Phase IV (KMG-IV): sequencing the most valuable type-strain genomes for metagenomic binning, comparative biology and taxonomic classification.</title>
        <authorList>
            <person name="Goeker M."/>
        </authorList>
    </citation>
    <scope>NUCLEOTIDE SEQUENCE [LARGE SCALE GENOMIC DNA]</scope>
    <source>
        <strain evidence="2 3">DSM 102850</strain>
    </source>
</reference>
<protein>
    <submittedName>
        <fullName evidence="2">Uncharacterized protein YpmS</fullName>
    </submittedName>
</protein>
<evidence type="ECO:0000256" key="1">
    <source>
        <dbReference type="SAM" id="Phobius"/>
    </source>
</evidence>
<evidence type="ECO:0000313" key="3">
    <source>
        <dbReference type="Proteomes" id="UP000563524"/>
    </source>
</evidence>
<accession>A0A840HYF8</accession>
<dbReference type="Proteomes" id="UP000563524">
    <property type="component" value="Unassembled WGS sequence"/>
</dbReference>
<proteinExistence type="predicted"/>
<gene>
    <name evidence="2" type="ORF">GGQ59_000109</name>
</gene>
<dbReference type="RefSeq" id="WP_183814841.1">
    <property type="nucleotide sequence ID" value="NZ_JACHOB010000001.1"/>
</dbReference>
<sequence>MKREVNPTDAREGENRRWQWRTFIISTILTAIVLFLVYFFVIANQPG</sequence>
<dbReference type="EMBL" id="JACHOB010000001">
    <property type="protein sequence ID" value="MBB4657609.1"/>
    <property type="molecule type" value="Genomic_DNA"/>
</dbReference>
<keyword evidence="1" id="KW-0812">Transmembrane</keyword>
<name>A0A840HYF8_9PROT</name>
<organism evidence="2 3">
    <name type="scientific">Parvularcula dongshanensis</name>
    <dbReference type="NCBI Taxonomy" id="1173995"/>
    <lineage>
        <taxon>Bacteria</taxon>
        <taxon>Pseudomonadati</taxon>
        <taxon>Pseudomonadota</taxon>
        <taxon>Alphaproteobacteria</taxon>
        <taxon>Parvularculales</taxon>
        <taxon>Parvularculaceae</taxon>
        <taxon>Parvularcula</taxon>
    </lineage>
</organism>
<keyword evidence="1" id="KW-1133">Transmembrane helix</keyword>
<keyword evidence="3" id="KW-1185">Reference proteome</keyword>
<feature type="transmembrane region" description="Helical" evidence="1">
    <location>
        <begin position="20"/>
        <end position="41"/>
    </location>
</feature>